<dbReference type="Proteomes" id="UP000241193">
    <property type="component" value="Unassembled WGS sequence"/>
</dbReference>
<keyword evidence="1" id="KW-0472">Membrane</keyword>
<keyword evidence="3" id="KW-1185">Reference proteome</keyword>
<evidence type="ECO:0000313" key="2">
    <source>
        <dbReference type="EMBL" id="PTD98221.1"/>
    </source>
</evidence>
<dbReference type="InterPro" id="IPR007359">
    <property type="entry name" value="SigmaE_reg_RseC_MucC"/>
</dbReference>
<accession>A0A2T4IKC7</accession>
<reference evidence="2 3" key="2">
    <citation type="submission" date="2018-04" db="EMBL/GenBank/DDBJ databases">
        <title>Thauera lacus sp. nov., isolated from an saline lake in Inner Mongolia, China.</title>
        <authorList>
            <person name="Liang Q.-Y."/>
        </authorList>
    </citation>
    <scope>NUCLEOTIDE SEQUENCE [LARGE SCALE GENOMIC DNA]</scope>
    <source>
        <strain evidence="2 3">D20</strain>
    </source>
</reference>
<dbReference type="AlphaFoldDB" id="A0A2T4IKC7"/>
<proteinExistence type="predicted"/>
<evidence type="ECO:0000256" key="1">
    <source>
        <dbReference type="SAM" id="Phobius"/>
    </source>
</evidence>
<keyword evidence="1" id="KW-1133">Transmembrane helix</keyword>
<dbReference type="OrthoDB" id="8536337at2"/>
<reference evidence="2 3" key="1">
    <citation type="submission" date="2018-03" db="EMBL/GenBank/DDBJ databases">
        <authorList>
            <person name="Keele B.F."/>
        </authorList>
    </citation>
    <scope>NUCLEOTIDE SEQUENCE [LARGE SCALE GENOMIC DNA]</scope>
    <source>
        <strain evidence="2 3">D20</strain>
    </source>
</reference>
<feature type="transmembrane region" description="Helical" evidence="1">
    <location>
        <begin position="79"/>
        <end position="99"/>
    </location>
</feature>
<protein>
    <submittedName>
        <fullName evidence="2">Fis family transcriptional regulator</fullName>
    </submittedName>
</protein>
<evidence type="ECO:0000313" key="3">
    <source>
        <dbReference type="Proteomes" id="UP000241193"/>
    </source>
</evidence>
<sequence>MEARARVVAVEGAHAWVEVSEQPGGCGRCDEPGGCRSLKLSGLFRDPQQRFRLPNHIGARPGDSVRVCMSDGAPLRAALASYGLGALLTVCGGGLAALLGGGGDAWVLGGALGGLALAALVNRTLMRSRRWRGGLQMTVAGDAPSCTAGGAHG</sequence>
<feature type="transmembrane region" description="Helical" evidence="1">
    <location>
        <begin position="105"/>
        <end position="122"/>
    </location>
</feature>
<dbReference type="PANTHER" id="PTHR35867">
    <property type="entry name" value="PROTEIN RSEC"/>
    <property type="match status" value="1"/>
</dbReference>
<keyword evidence="1" id="KW-0812">Transmembrane</keyword>
<dbReference type="Pfam" id="PF04246">
    <property type="entry name" value="RseC_MucC"/>
    <property type="match status" value="1"/>
</dbReference>
<organism evidence="2 3">
    <name type="scientific">Pseudothauera lacus</name>
    <dbReference type="NCBI Taxonomy" id="2136175"/>
    <lineage>
        <taxon>Bacteria</taxon>
        <taxon>Pseudomonadati</taxon>
        <taxon>Pseudomonadota</taxon>
        <taxon>Betaproteobacteria</taxon>
        <taxon>Rhodocyclales</taxon>
        <taxon>Zoogloeaceae</taxon>
        <taxon>Pseudothauera</taxon>
    </lineage>
</organism>
<dbReference type="EMBL" id="PZKC01000001">
    <property type="protein sequence ID" value="PTD98221.1"/>
    <property type="molecule type" value="Genomic_DNA"/>
</dbReference>
<dbReference type="PANTHER" id="PTHR35867:SF1">
    <property type="entry name" value="PROTEIN RSEC"/>
    <property type="match status" value="1"/>
</dbReference>
<name>A0A2T4IKC7_9RHOO</name>
<comment type="caution">
    <text evidence="2">The sequence shown here is derived from an EMBL/GenBank/DDBJ whole genome shotgun (WGS) entry which is preliminary data.</text>
</comment>
<gene>
    <name evidence="2" type="ORF">C8261_00295</name>
</gene>